<reference evidence="13" key="1">
    <citation type="submission" date="2017-03" db="EMBL/GenBank/DDBJ databases">
        <authorList>
            <person name="Sharma R."/>
            <person name="Thines M."/>
        </authorList>
    </citation>
    <scope>NUCLEOTIDE SEQUENCE [LARGE SCALE GENOMIC DNA]</scope>
</reference>
<dbReference type="Pfam" id="PF00198">
    <property type="entry name" value="2-oxoacid_dh"/>
    <property type="match status" value="1"/>
</dbReference>
<dbReference type="InterPro" id="IPR055457">
    <property type="entry name" value="OST48_N"/>
</dbReference>
<dbReference type="GO" id="GO:0008250">
    <property type="term" value="C:oligosaccharyltransferase complex"/>
    <property type="evidence" value="ECO:0007669"/>
    <property type="project" value="TreeGrafter"/>
</dbReference>
<dbReference type="Gene3D" id="3.30.559.10">
    <property type="entry name" value="Chloramphenicol acetyltransferase-like domain"/>
    <property type="match status" value="1"/>
</dbReference>
<keyword evidence="13" id="KW-1185">Reference proteome</keyword>
<organism evidence="12 13">
    <name type="scientific">Lasallia pustulata</name>
    <dbReference type="NCBI Taxonomy" id="136370"/>
    <lineage>
        <taxon>Eukaryota</taxon>
        <taxon>Fungi</taxon>
        <taxon>Dikarya</taxon>
        <taxon>Ascomycota</taxon>
        <taxon>Pezizomycotina</taxon>
        <taxon>Lecanoromycetes</taxon>
        <taxon>OSLEUM clade</taxon>
        <taxon>Umbilicariomycetidae</taxon>
        <taxon>Umbilicariales</taxon>
        <taxon>Umbilicariaceae</taxon>
        <taxon>Lasallia</taxon>
    </lineage>
</organism>
<dbReference type="GO" id="GO:0018279">
    <property type="term" value="P:protein N-linked glycosylation via asparagine"/>
    <property type="evidence" value="ECO:0007669"/>
    <property type="project" value="UniProtKB-UniRule"/>
</dbReference>
<evidence type="ECO:0000313" key="12">
    <source>
        <dbReference type="EMBL" id="SLM34810.1"/>
    </source>
</evidence>
<evidence type="ECO:0000256" key="1">
    <source>
        <dbReference type="ARBA" id="ARBA00004479"/>
    </source>
</evidence>
<name>A0A1W5CVJ9_9LECA</name>
<dbReference type="Pfam" id="PF03345">
    <property type="entry name" value="OST48_N"/>
    <property type="match status" value="1"/>
</dbReference>
<evidence type="ECO:0000259" key="10">
    <source>
        <dbReference type="Pfam" id="PF03345"/>
    </source>
</evidence>
<dbReference type="GO" id="GO:0016746">
    <property type="term" value="F:acyltransferase activity"/>
    <property type="evidence" value="ECO:0007669"/>
    <property type="project" value="InterPro"/>
</dbReference>
<proteinExistence type="inferred from homology"/>
<evidence type="ECO:0000256" key="4">
    <source>
        <dbReference type="ARBA" id="ARBA00022692"/>
    </source>
</evidence>
<dbReference type="UniPathway" id="UPA00378"/>
<feature type="domain" description="OST48 middle" evidence="11">
    <location>
        <begin position="318"/>
        <end position="456"/>
    </location>
</feature>
<dbReference type="EMBL" id="FWEW01000417">
    <property type="protein sequence ID" value="SLM34810.1"/>
    <property type="molecule type" value="Genomic_DNA"/>
</dbReference>
<dbReference type="SUPFAM" id="SSF52777">
    <property type="entry name" value="CoA-dependent acyltransferases"/>
    <property type="match status" value="1"/>
</dbReference>
<evidence type="ECO:0000259" key="11">
    <source>
        <dbReference type="Pfam" id="PF23358"/>
    </source>
</evidence>
<comment type="similarity">
    <text evidence="3 8">Belongs to the DDOST 48 kDa subunit family.</text>
</comment>
<sequence>MRWLFSFLLLALLSLVQALSSSGSRLLVVIEEAAEKEKYSQFLGGLEDRGFKLFYESPKNDKLALFRLGERVYDHIILLPPKSKGLGPALTPNILLQFVNKGGNILLALSADSPTPNAISSLLLELDIHLPPDRTSLVVDHFNYDTTSASEKHDVLLLPQPKALRSDVTNFFGGDGTIAFPRSVAQELGNASPLLAPILTASSTAYTYNPKDEAETVEDPFAVGQQIALVSAMQARNSARFTVFGSVEALENQWFDATVTGLGGKETRTANRDFAKQITAWTFMETGVLKVGRVEHHLSSITKGASGNESVSQLGYLNPTIYRVKNDVTFTIEISSYNHDHLEPLAISPNDALQLEFTMLSPFHRLNLQPISTTANSTLFSASFRVPDQHGIYAFRVNYKRPFWTNMDVKREVTVRHFAHDEWPRSWEISAGWVWIAGVWSTAAGWMVFVAIWLYSEPTFSPSADNSLDPAAPAAGLSYEDIPASSMRKTIANRLVQPMNQSLHYFVSTTPSVTKLMKLRQALNSSAAGKYKLSVNDFLVKACAVACKKVPAVNSSWREKDGQVLIRQHNTVDVSVAVATPIGLMTPIVKSVDSIGLESISAQIKDLDKRARDGKLKPEEYQGGTFTISNMGMNPAVERFTAVINPPQAGILAVGTVTKVAVPGESEDGTSMEWDDQIVVTGSFDHKVVDGAVGGEWIRELKKVVENPLEMLL</sequence>
<evidence type="ECO:0000256" key="6">
    <source>
        <dbReference type="ARBA" id="ARBA00022989"/>
    </source>
</evidence>
<feature type="signal peptide" evidence="8">
    <location>
        <begin position="1"/>
        <end position="18"/>
    </location>
</feature>
<evidence type="ECO:0000256" key="7">
    <source>
        <dbReference type="ARBA" id="ARBA00023136"/>
    </source>
</evidence>
<dbReference type="InterPro" id="IPR023213">
    <property type="entry name" value="CAT-like_dom_sf"/>
</dbReference>
<dbReference type="PANTHER" id="PTHR10830">
    <property type="entry name" value="DOLICHYL-DIPHOSPHOOLIGOSACCHARIDE--PROTEIN GLYCOSYLTRANSFERASE 48 KDA SUBUNIT"/>
    <property type="match status" value="1"/>
</dbReference>
<accession>A0A1W5CVJ9</accession>
<comment type="pathway">
    <text evidence="2 8">Protein modification; protein glycosylation.</text>
</comment>
<comment type="function">
    <text evidence="8">Subunit of the oligosaccharyl transferase (OST) complex that catalyzes the initial transfer of a defined glycan (Glc(3)Man(9)GlcNAc(2) in eukaryotes) from the lipid carrier dolichol-pyrophosphate to an asparagine residue within an Asn-X-Ser/Thr consensus motif in nascent polypeptide chains, the first step in protein N-glycosylation. N-glycosylation occurs cotranslationally and the complex associates with the Sec61 complex at the channel-forming translocon complex that mediates protein translocation across the endoplasmic reticulum (ER).</text>
</comment>
<protein>
    <recommendedName>
        <fullName evidence="8">Dolichyl-diphosphooligosaccharide--protein glycosyltransferase subunit WBP1</fullName>
        <shortName evidence="8">Oligosaccharyl transferase subunit WBP1</shortName>
    </recommendedName>
</protein>
<feature type="domain" description="OST48 N-terminal" evidence="10">
    <location>
        <begin position="25"/>
        <end position="282"/>
    </location>
</feature>
<dbReference type="FunFam" id="3.30.559.10:FF:000003">
    <property type="entry name" value="Acetyltransferase component of pyruvate dehydrogenase complex"/>
    <property type="match status" value="1"/>
</dbReference>
<dbReference type="Pfam" id="PF23358">
    <property type="entry name" value="OST48_MD"/>
    <property type="match status" value="1"/>
</dbReference>
<keyword evidence="6" id="KW-1133">Transmembrane helix</keyword>
<evidence type="ECO:0000256" key="8">
    <source>
        <dbReference type="RuleBase" id="RU361142"/>
    </source>
</evidence>
<dbReference type="AlphaFoldDB" id="A0A1W5CVJ9"/>
<evidence type="ECO:0000259" key="9">
    <source>
        <dbReference type="Pfam" id="PF00198"/>
    </source>
</evidence>
<feature type="domain" description="2-oxoacid dehydrogenase acyltransferase catalytic" evidence="9">
    <location>
        <begin position="479"/>
        <end position="713"/>
    </location>
</feature>
<keyword evidence="5 8" id="KW-0256">Endoplasmic reticulum</keyword>
<evidence type="ECO:0000256" key="3">
    <source>
        <dbReference type="ARBA" id="ARBA00008743"/>
    </source>
</evidence>
<dbReference type="InterPro" id="IPR055459">
    <property type="entry name" value="OST48_MD"/>
</dbReference>
<keyword evidence="8" id="KW-0732">Signal</keyword>
<evidence type="ECO:0000256" key="5">
    <source>
        <dbReference type="ARBA" id="ARBA00022824"/>
    </source>
</evidence>
<feature type="chain" id="PRO_5011823587" description="Dolichyl-diphosphooligosaccharide--protein glycosyltransferase subunit WBP1" evidence="8">
    <location>
        <begin position="19"/>
        <end position="713"/>
    </location>
</feature>
<evidence type="ECO:0000256" key="2">
    <source>
        <dbReference type="ARBA" id="ARBA00004922"/>
    </source>
</evidence>
<comment type="subcellular location">
    <subcellularLocation>
        <location evidence="8">Endoplasmic reticulum membrane</location>
        <topology evidence="8">Single-pass type I membrane protein</topology>
    </subcellularLocation>
    <subcellularLocation>
        <location evidence="1">Membrane</location>
        <topology evidence="1">Single-pass type I membrane protein</topology>
    </subcellularLocation>
</comment>
<dbReference type="InterPro" id="IPR001078">
    <property type="entry name" value="2-oxoacid_DH_actylTfrase"/>
</dbReference>
<comment type="subunit">
    <text evidence="8">Component of the oligosaccharyltransferase (OST) complex.</text>
</comment>
<evidence type="ECO:0000313" key="13">
    <source>
        <dbReference type="Proteomes" id="UP000192927"/>
    </source>
</evidence>
<dbReference type="InterPro" id="IPR005013">
    <property type="entry name" value="DDOST_48_kDa_subunit"/>
</dbReference>
<keyword evidence="12" id="KW-0808">Transferase</keyword>
<dbReference type="Proteomes" id="UP000192927">
    <property type="component" value="Unassembled WGS sequence"/>
</dbReference>
<keyword evidence="7" id="KW-0472">Membrane</keyword>
<dbReference type="PANTHER" id="PTHR10830:SF0">
    <property type="entry name" value="DOLICHYL-DIPHOSPHOOLIGOSACCHARIDE--PROTEIN GLYCOSYLTRANSFERASE 48 KDA SUBUNIT"/>
    <property type="match status" value="1"/>
</dbReference>
<keyword evidence="4" id="KW-0812">Transmembrane</keyword>